<dbReference type="OrthoDB" id="1747743at2759"/>
<dbReference type="EMBL" id="QJKJ01000757">
    <property type="protein sequence ID" value="RDY10873.1"/>
    <property type="molecule type" value="Genomic_DNA"/>
</dbReference>
<dbReference type="Proteomes" id="UP000257109">
    <property type="component" value="Unassembled WGS sequence"/>
</dbReference>
<gene>
    <name evidence="2" type="ORF">CR513_04546</name>
</gene>
<dbReference type="PANTHER" id="PTHR35046:SF9">
    <property type="entry name" value="RNA-DIRECTED DNA POLYMERASE"/>
    <property type="match status" value="1"/>
</dbReference>
<sequence>MILKDDGDIDSKSSQEEASTLGSERCLSEEVPYEGDLLMVRRLMSAFVEDDLSKRENIFCSRCMIQGKYCSLHRLSEKGVTIVDKQVNVELILSKYKDEILCDVVPMEATHFDKKVTHDGVTNKFSFVWKGNKVILKPLTPREVIDD</sequence>
<protein>
    <submittedName>
        <fullName evidence="2">Uncharacterized protein</fullName>
    </submittedName>
</protein>
<feature type="region of interest" description="Disordered" evidence="1">
    <location>
        <begin position="1"/>
        <end position="24"/>
    </location>
</feature>
<evidence type="ECO:0000256" key="1">
    <source>
        <dbReference type="SAM" id="MobiDB-lite"/>
    </source>
</evidence>
<dbReference type="AlphaFoldDB" id="A0A371I753"/>
<organism evidence="2 3">
    <name type="scientific">Mucuna pruriens</name>
    <name type="common">Velvet bean</name>
    <name type="synonym">Dolichos pruriens</name>
    <dbReference type="NCBI Taxonomy" id="157652"/>
    <lineage>
        <taxon>Eukaryota</taxon>
        <taxon>Viridiplantae</taxon>
        <taxon>Streptophyta</taxon>
        <taxon>Embryophyta</taxon>
        <taxon>Tracheophyta</taxon>
        <taxon>Spermatophyta</taxon>
        <taxon>Magnoliopsida</taxon>
        <taxon>eudicotyledons</taxon>
        <taxon>Gunneridae</taxon>
        <taxon>Pentapetalae</taxon>
        <taxon>rosids</taxon>
        <taxon>fabids</taxon>
        <taxon>Fabales</taxon>
        <taxon>Fabaceae</taxon>
        <taxon>Papilionoideae</taxon>
        <taxon>50 kb inversion clade</taxon>
        <taxon>NPAAA clade</taxon>
        <taxon>indigoferoid/millettioid clade</taxon>
        <taxon>Phaseoleae</taxon>
        <taxon>Mucuna</taxon>
    </lineage>
</organism>
<dbReference type="PANTHER" id="PTHR35046">
    <property type="entry name" value="ZINC KNUCKLE (CCHC-TYPE) FAMILY PROTEIN"/>
    <property type="match status" value="1"/>
</dbReference>
<accession>A0A371I753</accession>
<name>A0A371I753_MUCPR</name>
<comment type="caution">
    <text evidence="2">The sequence shown here is derived from an EMBL/GenBank/DDBJ whole genome shotgun (WGS) entry which is preliminary data.</text>
</comment>
<keyword evidence="3" id="KW-1185">Reference proteome</keyword>
<evidence type="ECO:0000313" key="2">
    <source>
        <dbReference type="EMBL" id="RDY10873.1"/>
    </source>
</evidence>
<proteinExistence type="predicted"/>
<evidence type="ECO:0000313" key="3">
    <source>
        <dbReference type="Proteomes" id="UP000257109"/>
    </source>
</evidence>
<reference evidence="2" key="1">
    <citation type="submission" date="2018-05" db="EMBL/GenBank/DDBJ databases">
        <title>Draft genome of Mucuna pruriens seed.</title>
        <authorList>
            <person name="Nnadi N.E."/>
            <person name="Vos R."/>
            <person name="Hasami M.H."/>
            <person name="Devisetty U.K."/>
            <person name="Aguiy J.C."/>
        </authorList>
    </citation>
    <scope>NUCLEOTIDE SEQUENCE [LARGE SCALE GENOMIC DNA]</scope>
    <source>
        <strain evidence="2">JCA_2017</strain>
    </source>
</reference>
<feature type="non-terminal residue" evidence="2">
    <location>
        <position position="1"/>
    </location>
</feature>
<feature type="compositionally biased region" description="Basic and acidic residues" evidence="1">
    <location>
        <begin position="1"/>
        <end position="15"/>
    </location>
</feature>